<name>A0ABN3W5E5_9ACTN</name>
<comment type="caution">
    <text evidence="3">The sequence shown here is derived from an EMBL/GenBank/DDBJ whole genome shotgun (WGS) entry which is preliminary data.</text>
</comment>
<dbReference type="Proteomes" id="UP001500831">
    <property type="component" value="Unassembled WGS sequence"/>
</dbReference>
<dbReference type="PANTHER" id="PTHR39081">
    <property type="entry name" value="MUT7-C DOMAIN-CONTAINING PROTEIN"/>
    <property type="match status" value="1"/>
</dbReference>
<sequence length="222" mass="24708">MFLARGRRDGRVRVAQDGTSSLGHLVESVGVPLTEVGALVVGGRPEPPSYRPGTGDTVDVLAVRRPQRVDAHGAVAFVLDVHLGTLARRLRLLGVDAAYRNDRDDDELIEQANAEHRVLLTRDRGLLRRRTLWSGAYVRGSRPDEQLADVLDRFAPPLSPWTRCVACNGLLAPVAKEEVEHLLRPGTRRTYDTFVRCRSCGRPYWRGAHGRHLETIVDRARG</sequence>
<dbReference type="Pfam" id="PF01927">
    <property type="entry name" value="Mut7-C"/>
    <property type="match status" value="1"/>
</dbReference>
<dbReference type="PANTHER" id="PTHR39081:SF1">
    <property type="entry name" value="MUT7-C RNASE DOMAIN-CONTAINING PROTEIN"/>
    <property type="match status" value="1"/>
</dbReference>
<evidence type="ECO:0000313" key="3">
    <source>
        <dbReference type="EMBL" id="GAA2894959.1"/>
    </source>
</evidence>
<keyword evidence="4" id="KW-1185">Reference proteome</keyword>
<organism evidence="3 4">
    <name type="scientific">Streptosporangium fragile</name>
    <dbReference type="NCBI Taxonomy" id="46186"/>
    <lineage>
        <taxon>Bacteria</taxon>
        <taxon>Bacillati</taxon>
        <taxon>Actinomycetota</taxon>
        <taxon>Actinomycetes</taxon>
        <taxon>Streptosporangiales</taxon>
        <taxon>Streptosporangiaceae</taxon>
        <taxon>Streptosporangium</taxon>
    </lineage>
</organism>
<evidence type="ECO:0000259" key="2">
    <source>
        <dbReference type="Pfam" id="PF14451"/>
    </source>
</evidence>
<feature type="domain" description="Mut7-C RNAse" evidence="1">
    <location>
        <begin position="77"/>
        <end position="216"/>
    </location>
</feature>
<dbReference type="EMBL" id="BAAAVI010000054">
    <property type="protein sequence ID" value="GAA2894959.1"/>
    <property type="molecule type" value="Genomic_DNA"/>
</dbReference>
<accession>A0ABN3W5E5</accession>
<reference evidence="3 4" key="1">
    <citation type="journal article" date="2019" name="Int. J. Syst. Evol. Microbiol.">
        <title>The Global Catalogue of Microorganisms (GCM) 10K type strain sequencing project: providing services to taxonomists for standard genome sequencing and annotation.</title>
        <authorList>
            <consortium name="The Broad Institute Genomics Platform"/>
            <consortium name="The Broad Institute Genome Sequencing Center for Infectious Disease"/>
            <person name="Wu L."/>
            <person name="Ma J."/>
        </authorList>
    </citation>
    <scope>NUCLEOTIDE SEQUENCE [LARGE SCALE GENOMIC DNA]</scope>
    <source>
        <strain evidence="3 4">JCM 6242</strain>
    </source>
</reference>
<gene>
    <name evidence="3" type="ORF">GCM10010517_59690</name>
</gene>
<evidence type="ECO:0000259" key="1">
    <source>
        <dbReference type="Pfam" id="PF01927"/>
    </source>
</evidence>
<dbReference type="InterPro" id="IPR002782">
    <property type="entry name" value="Mut7-C_RNAse_dom"/>
</dbReference>
<evidence type="ECO:0000313" key="4">
    <source>
        <dbReference type="Proteomes" id="UP001500831"/>
    </source>
</evidence>
<protein>
    <submittedName>
        <fullName evidence="3">Mut7-C RNAse domain-containing protein</fullName>
    </submittedName>
</protein>
<dbReference type="Pfam" id="PF14451">
    <property type="entry name" value="Ub-Mut7C"/>
    <property type="match status" value="1"/>
</dbReference>
<feature type="domain" description="Ubiquitin Mut7-C" evidence="2">
    <location>
        <begin position="2"/>
        <end position="67"/>
    </location>
</feature>
<dbReference type="InterPro" id="IPR027798">
    <property type="entry name" value="Ub_Mut7C"/>
</dbReference>
<proteinExistence type="predicted"/>